<dbReference type="InterPro" id="IPR052954">
    <property type="entry name" value="GPCR-Ligand_Int"/>
</dbReference>
<sequence>MVTCCKLKWYLMAIAVIGRGICTFATEGQANYTETSTIYVNTTEYIDSTMSTNNTETTTSFVNTAQYKDKTISVNNTEATTSKVNTTQFIDDTTLASDSSDTNHTTLEPRGTMGKSRTAMLIPLERSRYDIMTYRAKCENSPVVPIFINETRVVLTSDHFRWLILCVNSVNANKVCAPPFNRISRKYEDYTIMGIVIDIYICIPLCVLGIIGNILSFVTLSREKPNTSIIILKSLAVIDSIYLLLVVVFKPYHIAYHDTEWLNKSSHDEFSHQFEIASSHAAPVINMAQMCSSWLVVLLTIDRFIAICHPFKALTYCTIKRVRVGILSIIVISIVYNIPEFWGISYKWIYHECLKLWMVATGTIRGSIGQHILYRTIYGFAGNLLFRNLLPVVLVVSLNGRLVHSLRVSLQNRDKIMANTEHNNEHRDKNITVTLLTISFVYLICILPMLALSVLDIYFSSVLTNKHSDTLIYYTSDNASFQIYMKFALVVQLLVRLNSAINFLVYCFVRKGFRGKLCSAFKMVVQREGSRQTVSSRYKTSDKSKQSY</sequence>
<dbReference type="GO" id="GO:0004930">
    <property type="term" value="F:G protein-coupled receptor activity"/>
    <property type="evidence" value="ECO:0007669"/>
    <property type="project" value="UniProtKB-KW"/>
</dbReference>
<dbReference type="SUPFAM" id="SSF81321">
    <property type="entry name" value="Family A G protein-coupled receptor-like"/>
    <property type="match status" value="1"/>
</dbReference>
<dbReference type="OrthoDB" id="5864054at2759"/>
<keyword evidence="5" id="KW-0675">Receptor</keyword>
<comment type="similarity">
    <text evidence="5">Belongs to the G-protein coupled receptor 1 family.</text>
</comment>
<evidence type="ECO:0000256" key="2">
    <source>
        <dbReference type="ARBA" id="ARBA00022692"/>
    </source>
</evidence>
<evidence type="ECO:0000256" key="1">
    <source>
        <dbReference type="ARBA" id="ARBA00004370"/>
    </source>
</evidence>
<keyword evidence="7" id="KW-0732">Signal</keyword>
<feature type="signal peptide" evidence="7">
    <location>
        <begin position="1"/>
        <end position="20"/>
    </location>
</feature>
<dbReference type="AlphaFoldDB" id="A0A8S4N3W6"/>
<comment type="caution">
    <text evidence="9">The sequence shown here is derived from an EMBL/GenBank/DDBJ whole genome shotgun (WGS) entry which is preliminary data.</text>
</comment>
<dbReference type="PANTHER" id="PTHR46641:SF2">
    <property type="entry name" value="FMRFAMIDE RECEPTOR"/>
    <property type="match status" value="1"/>
</dbReference>
<dbReference type="CDD" id="cd14978">
    <property type="entry name" value="7tmA_FMRFamide_R-like"/>
    <property type="match status" value="1"/>
</dbReference>
<keyword evidence="5" id="KW-0297">G-protein coupled receptor</keyword>
<comment type="subcellular location">
    <subcellularLocation>
        <location evidence="1">Membrane</location>
    </subcellularLocation>
</comment>
<feature type="domain" description="G-protein coupled receptors family 1 profile" evidence="8">
    <location>
        <begin position="212"/>
        <end position="506"/>
    </location>
</feature>
<protein>
    <recommendedName>
        <fullName evidence="8">G-protein coupled receptors family 1 profile domain-containing protein</fullName>
    </recommendedName>
</protein>
<dbReference type="EMBL" id="CAIIXF020000001">
    <property type="protein sequence ID" value="CAH1775561.1"/>
    <property type="molecule type" value="Genomic_DNA"/>
</dbReference>
<gene>
    <name evidence="9" type="ORF">OFUS_LOCUS2851</name>
</gene>
<dbReference type="Gene3D" id="1.20.1070.10">
    <property type="entry name" value="Rhodopsin 7-helix transmembrane proteins"/>
    <property type="match status" value="1"/>
</dbReference>
<dbReference type="PANTHER" id="PTHR46641">
    <property type="entry name" value="FMRFAMIDE RECEPTOR-RELATED"/>
    <property type="match status" value="1"/>
</dbReference>
<proteinExistence type="inferred from homology"/>
<feature type="transmembrane region" description="Helical" evidence="6">
    <location>
        <begin position="483"/>
        <end position="509"/>
    </location>
</feature>
<evidence type="ECO:0000256" key="6">
    <source>
        <dbReference type="SAM" id="Phobius"/>
    </source>
</evidence>
<keyword evidence="3 6" id="KW-1133">Transmembrane helix</keyword>
<evidence type="ECO:0000256" key="3">
    <source>
        <dbReference type="ARBA" id="ARBA00022989"/>
    </source>
</evidence>
<dbReference type="GO" id="GO:0016020">
    <property type="term" value="C:membrane"/>
    <property type="evidence" value="ECO:0007669"/>
    <property type="project" value="UniProtKB-SubCell"/>
</dbReference>
<dbReference type="InterPro" id="IPR000276">
    <property type="entry name" value="GPCR_Rhodpsn"/>
</dbReference>
<evidence type="ECO:0000313" key="9">
    <source>
        <dbReference type="EMBL" id="CAH1775561.1"/>
    </source>
</evidence>
<reference evidence="9" key="1">
    <citation type="submission" date="2022-03" db="EMBL/GenBank/DDBJ databases">
        <authorList>
            <person name="Martin C."/>
        </authorList>
    </citation>
    <scope>NUCLEOTIDE SEQUENCE</scope>
</reference>
<dbReference type="PROSITE" id="PS00237">
    <property type="entry name" value="G_PROTEIN_RECEP_F1_1"/>
    <property type="match status" value="1"/>
</dbReference>
<evidence type="ECO:0000259" key="8">
    <source>
        <dbReference type="PROSITE" id="PS50262"/>
    </source>
</evidence>
<feature type="transmembrane region" description="Helical" evidence="6">
    <location>
        <begin position="190"/>
        <end position="218"/>
    </location>
</feature>
<evidence type="ECO:0000256" key="4">
    <source>
        <dbReference type="ARBA" id="ARBA00023136"/>
    </source>
</evidence>
<feature type="transmembrane region" description="Helical" evidence="6">
    <location>
        <begin position="431"/>
        <end position="455"/>
    </location>
</feature>
<feature type="transmembrane region" description="Helical" evidence="6">
    <location>
        <begin position="230"/>
        <end position="249"/>
    </location>
</feature>
<dbReference type="PROSITE" id="PS50262">
    <property type="entry name" value="G_PROTEIN_RECEP_F1_2"/>
    <property type="match status" value="1"/>
</dbReference>
<name>A0A8S4N3W6_OWEFU</name>
<evidence type="ECO:0000313" key="10">
    <source>
        <dbReference type="Proteomes" id="UP000749559"/>
    </source>
</evidence>
<dbReference type="Pfam" id="PF00001">
    <property type="entry name" value="7tm_1"/>
    <property type="match status" value="1"/>
</dbReference>
<feature type="transmembrane region" description="Helical" evidence="6">
    <location>
        <begin position="322"/>
        <end position="339"/>
    </location>
</feature>
<evidence type="ECO:0000256" key="5">
    <source>
        <dbReference type="RuleBase" id="RU000688"/>
    </source>
</evidence>
<evidence type="ECO:0000256" key="7">
    <source>
        <dbReference type="SAM" id="SignalP"/>
    </source>
</evidence>
<dbReference type="PRINTS" id="PR00237">
    <property type="entry name" value="GPCRRHODOPSN"/>
</dbReference>
<feature type="chain" id="PRO_5035813016" description="G-protein coupled receptors family 1 profile domain-containing protein" evidence="7">
    <location>
        <begin position="21"/>
        <end position="548"/>
    </location>
</feature>
<keyword evidence="5" id="KW-0807">Transducer</keyword>
<dbReference type="InterPro" id="IPR017452">
    <property type="entry name" value="GPCR_Rhodpsn_7TM"/>
</dbReference>
<keyword evidence="4 6" id="KW-0472">Membrane</keyword>
<accession>A0A8S4N3W6</accession>
<dbReference type="Proteomes" id="UP000749559">
    <property type="component" value="Unassembled WGS sequence"/>
</dbReference>
<organism evidence="9 10">
    <name type="scientific">Owenia fusiformis</name>
    <name type="common">Polychaete worm</name>
    <dbReference type="NCBI Taxonomy" id="6347"/>
    <lineage>
        <taxon>Eukaryota</taxon>
        <taxon>Metazoa</taxon>
        <taxon>Spiralia</taxon>
        <taxon>Lophotrochozoa</taxon>
        <taxon>Annelida</taxon>
        <taxon>Polychaeta</taxon>
        <taxon>Sedentaria</taxon>
        <taxon>Canalipalpata</taxon>
        <taxon>Sabellida</taxon>
        <taxon>Oweniida</taxon>
        <taxon>Oweniidae</taxon>
        <taxon>Owenia</taxon>
    </lineage>
</organism>
<keyword evidence="10" id="KW-1185">Reference proteome</keyword>
<keyword evidence="2 5" id="KW-0812">Transmembrane</keyword>